<dbReference type="SUPFAM" id="SSF53850">
    <property type="entry name" value="Periplasmic binding protein-like II"/>
    <property type="match status" value="1"/>
</dbReference>
<protein>
    <recommendedName>
        <fullName evidence="5">Sugar ABC transporter substrate-binding protein</fullName>
    </recommendedName>
</protein>
<comment type="caution">
    <text evidence="3">The sequence shown here is derived from an EMBL/GenBank/DDBJ whole genome shotgun (WGS) entry which is preliminary data.</text>
</comment>
<dbReference type="InterPro" id="IPR050490">
    <property type="entry name" value="Bact_solute-bd_prot1"/>
</dbReference>
<evidence type="ECO:0000313" key="3">
    <source>
        <dbReference type="EMBL" id="GAA4775108.1"/>
    </source>
</evidence>
<reference evidence="4" key="1">
    <citation type="journal article" date="2019" name="Int. J. Syst. Evol. Microbiol.">
        <title>The Global Catalogue of Microorganisms (GCM) 10K type strain sequencing project: providing services to taxonomists for standard genome sequencing and annotation.</title>
        <authorList>
            <consortium name="The Broad Institute Genomics Platform"/>
            <consortium name="The Broad Institute Genome Sequencing Center for Infectious Disease"/>
            <person name="Wu L."/>
            <person name="Ma J."/>
        </authorList>
    </citation>
    <scope>NUCLEOTIDE SEQUENCE [LARGE SCALE GENOMIC DNA]</scope>
    <source>
        <strain evidence="4">JCM 18537</strain>
    </source>
</reference>
<dbReference type="PANTHER" id="PTHR43649:SF33">
    <property type="entry name" value="POLYGALACTURONAN_RHAMNOGALACTURONAN-BINDING PROTEIN YTCQ"/>
    <property type="match status" value="1"/>
</dbReference>
<feature type="signal peptide" evidence="2">
    <location>
        <begin position="1"/>
        <end position="27"/>
    </location>
</feature>
<dbReference type="PANTHER" id="PTHR43649">
    <property type="entry name" value="ARABINOSE-BINDING PROTEIN-RELATED"/>
    <property type="match status" value="1"/>
</dbReference>
<evidence type="ECO:0000256" key="1">
    <source>
        <dbReference type="ARBA" id="ARBA00022729"/>
    </source>
</evidence>
<name>A0ABP9A6D8_9MICO</name>
<dbReference type="Proteomes" id="UP001501645">
    <property type="component" value="Unassembled WGS sequence"/>
</dbReference>
<dbReference type="EMBL" id="BAABKO010000003">
    <property type="protein sequence ID" value="GAA4775108.1"/>
    <property type="molecule type" value="Genomic_DNA"/>
</dbReference>
<dbReference type="Gene3D" id="3.40.190.10">
    <property type="entry name" value="Periplasmic binding protein-like II"/>
    <property type="match status" value="2"/>
</dbReference>
<organism evidence="3 4">
    <name type="scientific">Microbacterium gilvum</name>
    <dbReference type="NCBI Taxonomy" id="1336204"/>
    <lineage>
        <taxon>Bacteria</taxon>
        <taxon>Bacillati</taxon>
        <taxon>Actinomycetota</taxon>
        <taxon>Actinomycetes</taxon>
        <taxon>Micrococcales</taxon>
        <taxon>Microbacteriaceae</taxon>
        <taxon>Microbacterium</taxon>
    </lineage>
</organism>
<sequence>MQHAQTRAAGRIAAVVAGTAAATLAFAGCAGSDAGASGGDKTTIRFLYATGDETWNSVVEGVVDAFNAQSEDTVVELDPLPAGSDYATALKTMDATGNWPAVVDMRDTITYIQAGKLAPIPESVTELLKPEVYGAAEDGNVYTVPTSALNGEIGINIVYDKDYFAEHDLEVPETYDDFVALLEDIQANGDAPLATAAAEVWPSDQLWKPLAAPVFAEYSETGFWNAVIDGSASIEDLREPLERLKTITDDFVLEGWQSTADAQTTTLLVNGQAIMATSSAGIGRLNDINKVDPEFDAGLFIIPSDDGSIDVLKNAVIGDTAGGLAISAQAEEDGEEYDSAVEFLEYFYSVDAANLIEELGWISPNIAAADEVVRNTSIPGSADYFALLENPSLAWYSNDTSNEALTAFNTFFRQTRIEMQDGQISVDEAIAKLQAEFDKSVVPAAG</sequence>
<dbReference type="RefSeq" id="WP_345438568.1">
    <property type="nucleotide sequence ID" value="NZ_BAABKO010000003.1"/>
</dbReference>
<keyword evidence="4" id="KW-1185">Reference proteome</keyword>
<gene>
    <name evidence="3" type="ORF">GCM10023351_19430</name>
</gene>
<dbReference type="PROSITE" id="PS51257">
    <property type="entry name" value="PROKAR_LIPOPROTEIN"/>
    <property type="match status" value="1"/>
</dbReference>
<evidence type="ECO:0000313" key="4">
    <source>
        <dbReference type="Proteomes" id="UP001501645"/>
    </source>
</evidence>
<evidence type="ECO:0008006" key="5">
    <source>
        <dbReference type="Google" id="ProtNLM"/>
    </source>
</evidence>
<evidence type="ECO:0000256" key="2">
    <source>
        <dbReference type="SAM" id="SignalP"/>
    </source>
</evidence>
<proteinExistence type="predicted"/>
<feature type="chain" id="PRO_5046574633" description="Sugar ABC transporter substrate-binding protein" evidence="2">
    <location>
        <begin position="28"/>
        <end position="446"/>
    </location>
</feature>
<accession>A0ABP9A6D8</accession>
<keyword evidence="1 2" id="KW-0732">Signal</keyword>